<reference evidence="1" key="1">
    <citation type="submission" date="2021-06" db="EMBL/GenBank/DDBJ databases">
        <authorList>
            <person name="Kallberg Y."/>
            <person name="Tangrot J."/>
            <person name="Rosling A."/>
        </authorList>
    </citation>
    <scope>NUCLEOTIDE SEQUENCE</scope>
    <source>
        <strain evidence="1">CL356</strain>
    </source>
</reference>
<accession>A0ACA9PIX5</accession>
<protein>
    <submittedName>
        <fullName evidence="1">11193_t:CDS:1</fullName>
    </submittedName>
</protein>
<keyword evidence="2" id="KW-1185">Reference proteome</keyword>
<dbReference type="Proteomes" id="UP000789525">
    <property type="component" value="Unassembled WGS sequence"/>
</dbReference>
<evidence type="ECO:0000313" key="2">
    <source>
        <dbReference type="Proteomes" id="UP000789525"/>
    </source>
</evidence>
<organism evidence="1 2">
    <name type="scientific">Acaulospora colombiana</name>
    <dbReference type="NCBI Taxonomy" id="27376"/>
    <lineage>
        <taxon>Eukaryota</taxon>
        <taxon>Fungi</taxon>
        <taxon>Fungi incertae sedis</taxon>
        <taxon>Mucoromycota</taxon>
        <taxon>Glomeromycotina</taxon>
        <taxon>Glomeromycetes</taxon>
        <taxon>Diversisporales</taxon>
        <taxon>Acaulosporaceae</taxon>
        <taxon>Acaulospora</taxon>
    </lineage>
</organism>
<gene>
    <name evidence="1" type="ORF">ACOLOM_LOCUS10755</name>
</gene>
<dbReference type="EMBL" id="CAJVPT010035885">
    <property type="protein sequence ID" value="CAG8712766.1"/>
    <property type="molecule type" value="Genomic_DNA"/>
</dbReference>
<sequence length="239" mass="25979">MEHQRGHPPQRSKSTVRQVPDGSTPLGILFDEASNDLGDGNAETAQSNPATLEATMSTSKPMTLAKANDLILGAFSNVPPSPELDHAVRFLSTWSGNDKFFGLVENTAKILVPLLEMLARRRYQAGSQKIPASVTAGSLKKLGALISDYRTLGRLWVVNLTGTHITSNQAPLNDREDSRTGNARLLPIRTSLLSWISRNSSHPQAATREILSLVLSRMGSLRLSPVSSPQRGLETFKET</sequence>
<proteinExistence type="predicted"/>
<name>A0ACA9PIX5_9GLOM</name>
<comment type="caution">
    <text evidence="1">The sequence shown here is derived from an EMBL/GenBank/DDBJ whole genome shotgun (WGS) entry which is preliminary data.</text>
</comment>
<evidence type="ECO:0000313" key="1">
    <source>
        <dbReference type="EMBL" id="CAG8712766.1"/>
    </source>
</evidence>